<keyword evidence="6" id="KW-1185">Reference proteome</keyword>
<dbReference type="KEGG" id="nve:5504750"/>
<dbReference type="GO" id="GO:0006508">
    <property type="term" value="P:proteolysis"/>
    <property type="evidence" value="ECO:0007669"/>
    <property type="project" value="UniProtKB-KW"/>
</dbReference>
<dbReference type="OrthoDB" id="449345at2759"/>
<reference evidence="5 6" key="1">
    <citation type="journal article" date="2007" name="Science">
        <title>Sea anemone genome reveals ancestral eumetazoan gene repertoire and genomic organization.</title>
        <authorList>
            <person name="Putnam N.H."/>
            <person name="Srivastava M."/>
            <person name="Hellsten U."/>
            <person name="Dirks B."/>
            <person name="Chapman J."/>
            <person name="Salamov A."/>
            <person name="Terry A."/>
            <person name="Shapiro H."/>
            <person name="Lindquist E."/>
            <person name="Kapitonov V.V."/>
            <person name="Jurka J."/>
            <person name="Genikhovich G."/>
            <person name="Grigoriev I.V."/>
            <person name="Lucas S.M."/>
            <person name="Steele R.E."/>
            <person name="Finnerty J.R."/>
            <person name="Technau U."/>
            <person name="Martindale M.Q."/>
            <person name="Rokhsar D.S."/>
        </authorList>
    </citation>
    <scope>NUCLEOTIDE SEQUENCE [LARGE SCALE GENOMIC DNA]</scope>
    <source>
        <strain evidence="6">CH2 X CH6</strain>
    </source>
</reference>
<dbReference type="EMBL" id="DS469768">
    <property type="protein sequence ID" value="EDO33535.1"/>
    <property type="molecule type" value="Genomic_DNA"/>
</dbReference>
<dbReference type="InterPro" id="IPR012548">
    <property type="entry name" value="MATCAP"/>
</dbReference>
<evidence type="ECO:0000313" key="5">
    <source>
        <dbReference type="EMBL" id="EDO33535.1"/>
    </source>
</evidence>
<name>A7SRW3_NEMVE</name>
<dbReference type="InParanoid" id="A7SRW3"/>
<dbReference type="Proteomes" id="UP000001593">
    <property type="component" value="Unassembled WGS sequence"/>
</dbReference>
<evidence type="ECO:0000256" key="1">
    <source>
        <dbReference type="ARBA" id="ARBA00001947"/>
    </source>
</evidence>
<keyword evidence="3" id="KW-0378">Hydrolase</keyword>
<dbReference type="eggNOG" id="ENOG502QQGI">
    <property type="taxonomic scope" value="Eukaryota"/>
</dbReference>
<protein>
    <submittedName>
        <fullName evidence="5">Uncharacterized protein</fullName>
    </submittedName>
</protein>
<dbReference type="Pfam" id="PF08014">
    <property type="entry name" value="MATCAP"/>
    <property type="match status" value="1"/>
</dbReference>
<comment type="cofactor">
    <cofactor evidence="1">
        <name>Zn(2+)</name>
        <dbReference type="ChEBI" id="CHEBI:29105"/>
    </cofactor>
</comment>
<sequence>MESNDEESKTFRYVFDPMRKTSIKVLRETPSKHRPTLHILNLQEEKDKFLRFGKTPKFQFSRPIDTYPKKKKTDIRFEFLPEAKLILERVRQHFGSGDNFLDAAFGKKLDRSEATEFMMNYIKSHGLDGQLNIIWANDVHGSGRLLWQGPNVRFNRPEARKFTLILKGNKENTFLRTHGIQSLADHEIGTHFMRSANDGLQPWFSNRQKFGLRSSRSLCGLVCEEGLAAINTLLQSQVKLLFMPALLYYTACMSEQMTFKELFDHLGTYIFDMDQRWKQVTRVKRILPDCNHHGGSGQDQCYFEGAIQILRQADEIDFKLLYAGKICVDELPRVRRIARQECIKLPLFLKDMAAYTHSLNEMAILNGLIQRVKRPLSCRLPSSRHRRRNVRGNSRCRGNVRALSSPMRARTLPLTPRPPLLSRRSNKPLLLRKEAFID</sequence>
<accession>A7SRW3</accession>
<dbReference type="SMART" id="SM01154">
    <property type="entry name" value="DUF1704"/>
    <property type="match status" value="1"/>
</dbReference>
<evidence type="ECO:0000256" key="4">
    <source>
        <dbReference type="ARBA" id="ARBA00023049"/>
    </source>
</evidence>
<dbReference type="PhylomeDB" id="A7SRW3"/>
<proteinExistence type="predicted"/>
<keyword evidence="4" id="KW-0482">Metalloprotease</keyword>
<gene>
    <name evidence="5" type="ORF">NEMVEDRAFT_v1g247015</name>
</gene>
<dbReference type="AlphaFoldDB" id="A7SRW3"/>
<dbReference type="OMA" id="LYYTACM"/>
<dbReference type="HOGENOM" id="CLU_038689_0_0_1"/>
<keyword evidence="2" id="KW-0645">Protease</keyword>
<organism evidence="5 6">
    <name type="scientific">Nematostella vectensis</name>
    <name type="common">Starlet sea anemone</name>
    <dbReference type="NCBI Taxonomy" id="45351"/>
    <lineage>
        <taxon>Eukaryota</taxon>
        <taxon>Metazoa</taxon>
        <taxon>Cnidaria</taxon>
        <taxon>Anthozoa</taxon>
        <taxon>Hexacorallia</taxon>
        <taxon>Actiniaria</taxon>
        <taxon>Edwardsiidae</taxon>
        <taxon>Nematostella</taxon>
    </lineage>
</organism>
<dbReference type="GO" id="GO:0008237">
    <property type="term" value="F:metallopeptidase activity"/>
    <property type="evidence" value="ECO:0007669"/>
    <property type="project" value="UniProtKB-KW"/>
</dbReference>
<dbReference type="PANTHER" id="PTHR31817">
    <property type="match status" value="1"/>
</dbReference>
<evidence type="ECO:0000256" key="2">
    <source>
        <dbReference type="ARBA" id="ARBA00022670"/>
    </source>
</evidence>
<dbReference type="PANTHER" id="PTHR31817:SF5">
    <property type="match status" value="1"/>
</dbReference>
<evidence type="ECO:0000256" key="3">
    <source>
        <dbReference type="ARBA" id="ARBA00022801"/>
    </source>
</evidence>
<evidence type="ECO:0000313" key="6">
    <source>
        <dbReference type="Proteomes" id="UP000001593"/>
    </source>
</evidence>